<dbReference type="Gene3D" id="3.40.50.300">
    <property type="entry name" value="P-loop containing nucleotide triphosphate hydrolases"/>
    <property type="match status" value="1"/>
</dbReference>
<dbReference type="Gene3D" id="3.40.50.10810">
    <property type="entry name" value="Tandem AAA-ATPase domain"/>
    <property type="match status" value="1"/>
</dbReference>
<dbReference type="SUPFAM" id="SSF52540">
    <property type="entry name" value="P-loop containing nucleoside triphosphate hydrolases"/>
    <property type="match status" value="2"/>
</dbReference>
<accession>A0A6C0I0K3</accession>
<reference evidence="3" key="1">
    <citation type="journal article" date="2020" name="Nature">
        <title>Giant virus diversity and host interactions through global metagenomics.</title>
        <authorList>
            <person name="Schulz F."/>
            <person name="Roux S."/>
            <person name="Paez-Espino D."/>
            <person name="Jungbluth S."/>
            <person name="Walsh D.A."/>
            <person name="Denef V.J."/>
            <person name="McMahon K.D."/>
            <person name="Konstantinidis K.T."/>
            <person name="Eloe-Fadrosh E.A."/>
            <person name="Kyrpides N.C."/>
            <person name="Woyke T."/>
        </authorList>
    </citation>
    <scope>NUCLEOTIDE SEQUENCE</scope>
    <source>
        <strain evidence="3">GVMAG-M-3300023184-186</strain>
    </source>
</reference>
<protein>
    <recommendedName>
        <fullName evidence="2">Helicase C-terminal domain-containing protein</fullName>
    </recommendedName>
</protein>
<keyword evidence="1" id="KW-0175">Coiled coil</keyword>
<dbReference type="Pfam" id="PF00271">
    <property type="entry name" value="Helicase_C"/>
    <property type="match status" value="1"/>
</dbReference>
<sequence>MSYPALPFEPNSAEVSNLLYDIASRKEYYIFKPAEEREYYDVRGFITPTSMNKYLTAPGLQLSSAQLFIRNFQNPNTEFSRILINWQTGVGKSIAAISIGNEFIRQYRIRALLGEDLATVFIISFTVKETIKEDMLKYPEFGFVSKSEVEELARMRQEVIIQGSTEAKMLSNMYSALGRRITDKTRGGNYQFYGYKEFANRLFIITQKGVKEKFDVQSLFMPSKNTEDETFTEIINSAIVGGYVIINEDLLNSLKNGLIIADEIHNVYNILEKNNYGIAIQYVLNILEENAPRAVFMSATPMTGSASEIVDLLNLLVPKSYMKKELKRSDFFYKTTKHIDFKTYKIIEFEESNVANDEVSVINDNELKKQYLKLSAELNSDIIESSIDNTFLVSELKPNAREQISQLSAGRVSFLLDTDVNLYPKKIFIGDTYDYIPYLKITKCPMSKLHEDTIAFEHLNGSSIVKKLNSSGFAPNAYSLYDFVFPNPDDPNIGLYKSIETPLKLQNAKEKWKSEHGIIIENGSNLGLLTNSLIVSGPLLHKKNISKYSAKYAALLNSVLAAVKNGPGKIMIYHHRVKMTGVLLLAEILKMNGFIDSNSDVIMDNTLCAVCGIEKKDHKNIENKNIENKNIENKNIENKNIENKNIENKNHEFIPAKFIVAHSDIDRVSMMKNIHQFNSTANLEGYQYRIILGSKIIREGLNFLAVRYQFISSFPTDYPTLLQVIGRVVRKSSHLSLPEGQRDVKIEIFVSSREDDNPSPEIQRYINKGKEYLIIQEVEKSLRVNAVDSFTNYSKIKEMLPHSQNGEILPSLESIPYKPISIKEIDPEKLKLSTFNAYGHSEREVYVITFILRILFNNRPVWTYLDLLKAVKDGQVKGINYNHKLFDEGNFAVALHLLSRPSGSPPKIVTEIGKYFIQSEIKQNKDPIIDLDFYLRPSIGEARSNIIKISSYLSKYTTDTNFNIYLKIYRDKYLNNTTPIELSLIDFNSIFHMAFIKYLITNDSKIYSQLSEKEIKLIIDLYKKFNIIFTSKDFPTLKKNNFSMGYKDKDSLYLYLDTKQWKTISYTDANLYTNYKENNIIIGFVTDDKGIYTKFKTRPPLYKITVNIDKKNDIRSLVKGAICSTRFKEDLFVQIQDLKAHIKKIEKNITMKSNAMMKYMATNNEKKFPSTSVLCNTLKTQLLLLEEYARKNNTGVKWLYLFDEKLPNIQATA</sequence>
<feature type="coiled-coil region" evidence="1">
    <location>
        <begin position="619"/>
        <end position="649"/>
    </location>
</feature>
<dbReference type="InterPro" id="IPR027417">
    <property type="entry name" value="P-loop_NTPase"/>
</dbReference>
<evidence type="ECO:0000259" key="2">
    <source>
        <dbReference type="Pfam" id="PF00271"/>
    </source>
</evidence>
<dbReference type="InterPro" id="IPR001650">
    <property type="entry name" value="Helicase_C-like"/>
</dbReference>
<dbReference type="EMBL" id="MN740068">
    <property type="protein sequence ID" value="QHT86404.1"/>
    <property type="molecule type" value="Genomic_DNA"/>
</dbReference>
<dbReference type="InterPro" id="IPR038718">
    <property type="entry name" value="SNF2-like_sf"/>
</dbReference>
<evidence type="ECO:0000313" key="3">
    <source>
        <dbReference type="EMBL" id="QHT86404.1"/>
    </source>
</evidence>
<name>A0A6C0I0K3_9ZZZZ</name>
<dbReference type="AlphaFoldDB" id="A0A6C0I0K3"/>
<proteinExistence type="predicted"/>
<feature type="coiled-coil region" evidence="1">
    <location>
        <begin position="1128"/>
        <end position="1155"/>
    </location>
</feature>
<organism evidence="3">
    <name type="scientific">viral metagenome</name>
    <dbReference type="NCBI Taxonomy" id="1070528"/>
    <lineage>
        <taxon>unclassified sequences</taxon>
        <taxon>metagenomes</taxon>
        <taxon>organismal metagenomes</taxon>
    </lineage>
</organism>
<feature type="domain" description="Helicase C-terminal" evidence="2">
    <location>
        <begin position="655"/>
        <end position="731"/>
    </location>
</feature>
<evidence type="ECO:0000256" key="1">
    <source>
        <dbReference type="SAM" id="Coils"/>
    </source>
</evidence>